<dbReference type="EMBL" id="QSGO01000004">
    <property type="protein sequence ID" value="RHB36493.1"/>
    <property type="molecule type" value="Genomic_DNA"/>
</dbReference>
<feature type="transmembrane region" description="Helical" evidence="8">
    <location>
        <begin position="80"/>
        <end position="99"/>
    </location>
</feature>
<dbReference type="RefSeq" id="WP_002558509.1">
    <property type="nucleotide sequence ID" value="NZ_CABJFV010000004.1"/>
</dbReference>
<dbReference type="NCBIfam" id="TIGR00879">
    <property type="entry name" value="SP"/>
    <property type="match status" value="1"/>
</dbReference>
<feature type="transmembrane region" description="Helical" evidence="8">
    <location>
        <begin position="193"/>
        <end position="213"/>
    </location>
</feature>
<feature type="transmembrane region" description="Helical" evidence="8">
    <location>
        <begin position="105"/>
        <end position="126"/>
    </location>
</feature>
<dbReference type="PROSITE" id="PS50850">
    <property type="entry name" value="MFS"/>
    <property type="match status" value="1"/>
</dbReference>
<organism evidence="10 11">
    <name type="scientific">Bacteroides nordii</name>
    <dbReference type="NCBI Taxonomy" id="291645"/>
    <lineage>
        <taxon>Bacteria</taxon>
        <taxon>Pseudomonadati</taxon>
        <taxon>Bacteroidota</taxon>
        <taxon>Bacteroidia</taxon>
        <taxon>Bacteroidales</taxon>
        <taxon>Bacteroidaceae</taxon>
        <taxon>Bacteroides</taxon>
    </lineage>
</organism>
<dbReference type="InterPro" id="IPR005829">
    <property type="entry name" value="Sugar_transporter_CS"/>
</dbReference>
<dbReference type="GO" id="GO:0016020">
    <property type="term" value="C:membrane"/>
    <property type="evidence" value="ECO:0007669"/>
    <property type="project" value="UniProtKB-SubCell"/>
</dbReference>
<dbReference type="SUPFAM" id="SSF103473">
    <property type="entry name" value="MFS general substrate transporter"/>
    <property type="match status" value="1"/>
</dbReference>
<dbReference type="InterPro" id="IPR050814">
    <property type="entry name" value="Myo-inositol_Transporter"/>
</dbReference>
<feature type="transmembrane region" description="Helical" evidence="8">
    <location>
        <begin position="7"/>
        <end position="27"/>
    </location>
</feature>
<evidence type="ECO:0000313" key="11">
    <source>
        <dbReference type="Proteomes" id="UP000284379"/>
    </source>
</evidence>
<dbReference type="GO" id="GO:0022857">
    <property type="term" value="F:transmembrane transporter activity"/>
    <property type="evidence" value="ECO:0007669"/>
    <property type="project" value="InterPro"/>
</dbReference>
<dbReference type="InterPro" id="IPR020846">
    <property type="entry name" value="MFS_dom"/>
</dbReference>
<comment type="caution">
    <text evidence="10">The sequence shown here is derived from an EMBL/GenBank/DDBJ whole genome shotgun (WGS) entry which is preliminary data.</text>
</comment>
<proteinExistence type="inferred from homology"/>
<keyword evidence="6 8" id="KW-0472">Membrane</keyword>
<dbReference type="PRINTS" id="PR00171">
    <property type="entry name" value="SUGRTRNSPORT"/>
</dbReference>
<feature type="transmembrane region" description="Helical" evidence="8">
    <location>
        <begin position="303"/>
        <end position="325"/>
    </location>
</feature>
<evidence type="ECO:0000259" key="9">
    <source>
        <dbReference type="PROSITE" id="PS50850"/>
    </source>
</evidence>
<evidence type="ECO:0000256" key="8">
    <source>
        <dbReference type="SAM" id="Phobius"/>
    </source>
</evidence>
<dbReference type="PANTHER" id="PTHR48020">
    <property type="entry name" value="PROTON MYO-INOSITOL COTRANSPORTER"/>
    <property type="match status" value="1"/>
</dbReference>
<evidence type="ECO:0000256" key="2">
    <source>
        <dbReference type="ARBA" id="ARBA00010992"/>
    </source>
</evidence>
<feature type="transmembrane region" description="Helical" evidence="8">
    <location>
        <begin position="428"/>
        <end position="449"/>
    </location>
</feature>
<dbReference type="GeneID" id="69504366"/>
<accession>A0A413VSF7</accession>
<keyword evidence="5 8" id="KW-1133">Transmembrane helix</keyword>
<dbReference type="AlphaFoldDB" id="A0A413VSF7"/>
<dbReference type="Proteomes" id="UP000284379">
    <property type="component" value="Unassembled WGS sequence"/>
</dbReference>
<reference evidence="10 11" key="1">
    <citation type="submission" date="2018-08" db="EMBL/GenBank/DDBJ databases">
        <title>A genome reference for cultivated species of the human gut microbiota.</title>
        <authorList>
            <person name="Zou Y."/>
            <person name="Xue W."/>
            <person name="Luo G."/>
        </authorList>
    </citation>
    <scope>NUCLEOTIDE SEQUENCE [LARGE SCALE GENOMIC DNA]</scope>
    <source>
        <strain evidence="10 11">AM40-30BH</strain>
    </source>
</reference>
<feature type="transmembrane region" description="Helical" evidence="8">
    <location>
        <begin position="138"/>
        <end position="156"/>
    </location>
</feature>
<feature type="transmembrane region" description="Helical" evidence="8">
    <location>
        <begin position="50"/>
        <end position="71"/>
    </location>
</feature>
<dbReference type="InterPro" id="IPR005828">
    <property type="entry name" value="MFS_sugar_transport-like"/>
</dbReference>
<evidence type="ECO:0000313" key="10">
    <source>
        <dbReference type="EMBL" id="RHB36493.1"/>
    </source>
</evidence>
<name>A0A413VSF7_9BACE</name>
<evidence type="ECO:0000256" key="3">
    <source>
        <dbReference type="ARBA" id="ARBA00022448"/>
    </source>
</evidence>
<sequence length="467" mass="50742">MNQSKTNIGYIIFLSVVAALGGFLFGYDTAVISGTIAQVSQQFGLNTLQAGWYVGCALIGSIGGVACAGILSDRGGRKNTMILSAILFSASAIGCALASSFNELVIYRIIGGVGIGVVSIISPLYISEVSVPQYRGRLVSLYQLAITIGFLGAYLVNYQLVLGADAAAQSSNQWIVKIFSDEIWRGMLGMETVPALLFFLIIFFIPESPRWLVLKNKEMRASRILQRIYGSKSESEVQISAIRQVAGGESKSEWSLLLRPGILKAVIIGASIAILGQFMGVNAVLYYGPSIFQESGLSSGDSLFYQVLVGMVNMLTTVLALVIIDKVGRKKLVYYGVSGMIISLVLIAFYFIKGAELQIPSTALLIFFLSYIFCCAISICAVIWVLLSEMYPIKVRGLAMSIAGFSLWIGTFLIGQLTPWMLQNLTPAGTFLIFAGMCVPYILIIWKLVPETTGKSLEEIEKNWNEK</sequence>
<gene>
    <name evidence="10" type="ORF">DW888_07640</name>
</gene>
<feature type="domain" description="Major facilitator superfamily (MFS) profile" evidence="9">
    <location>
        <begin position="14"/>
        <end position="453"/>
    </location>
</feature>
<dbReference type="PROSITE" id="PS00217">
    <property type="entry name" value="SUGAR_TRANSPORT_2"/>
    <property type="match status" value="1"/>
</dbReference>
<comment type="similarity">
    <text evidence="2 7">Belongs to the major facilitator superfamily. Sugar transporter (TC 2.A.1.1) family.</text>
</comment>
<keyword evidence="4 8" id="KW-0812">Transmembrane</keyword>
<evidence type="ECO:0000256" key="4">
    <source>
        <dbReference type="ARBA" id="ARBA00022692"/>
    </source>
</evidence>
<protein>
    <submittedName>
        <fullName evidence="10">Sugar porter family MFS transporter</fullName>
    </submittedName>
</protein>
<evidence type="ECO:0000256" key="5">
    <source>
        <dbReference type="ARBA" id="ARBA00022989"/>
    </source>
</evidence>
<dbReference type="PROSITE" id="PS00216">
    <property type="entry name" value="SUGAR_TRANSPORT_1"/>
    <property type="match status" value="1"/>
</dbReference>
<comment type="subcellular location">
    <subcellularLocation>
        <location evidence="1">Membrane</location>
        <topology evidence="1">Multi-pass membrane protein</topology>
    </subcellularLocation>
</comment>
<evidence type="ECO:0000256" key="6">
    <source>
        <dbReference type="ARBA" id="ARBA00023136"/>
    </source>
</evidence>
<keyword evidence="3 7" id="KW-0813">Transport</keyword>
<feature type="transmembrane region" description="Helical" evidence="8">
    <location>
        <begin position="364"/>
        <end position="387"/>
    </location>
</feature>
<dbReference type="Pfam" id="PF00083">
    <property type="entry name" value="Sugar_tr"/>
    <property type="match status" value="1"/>
</dbReference>
<dbReference type="Gene3D" id="1.20.1250.20">
    <property type="entry name" value="MFS general substrate transporter like domains"/>
    <property type="match status" value="1"/>
</dbReference>
<evidence type="ECO:0000256" key="7">
    <source>
        <dbReference type="RuleBase" id="RU003346"/>
    </source>
</evidence>
<dbReference type="PANTHER" id="PTHR48020:SF12">
    <property type="entry name" value="PROTON MYO-INOSITOL COTRANSPORTER"/>
    <property type="match status" value="1"/>
</dbReference>
<dbReference type="InterPro" id="IPR003663">
    <property type="entry name" value="Sugar/inositol_transpt"/>
</dbReference>
<dbReference type="InterPro" id="IPR036259">
    <property type="entry name" value="MFS_trans_sf"/>
</dbReference>
<evidence type="ECO:0000256" key="1">
    <source>
        <dbReference type="ARBA" id="ARBA00004141"/>
    </source>
</evidence>
<feature type="transmembrane region" description="Helical" evidence="8">
    <location>
        <begin position="261"/>
        <end position="283"/>
    </location>
</feature>
<feature type="transmembrane region" description="Helical" evidence="8">
    <location>
        <begin position="399"/>
        <end position="422"/>
    </location>
</feature>
<feature type="transmembrane region" description="Helical" evidence="8">
    <location>
        <begin position="332"/>
        <end position="352"/>
    </location>
</feature>